<dbReference type="Pfam" id="PF04964">
    <property type="entry name" value="Flp_Fap"/>
    <property type="match status" value="1"/>
</dbReference>
<accession>A0ABT8Y5K4</accession>
<keyword evidence="1" id="KW-0812">Transmembrane</keyword>
<dbReference type="RefSeq" id="WP_303540161.1">
    <property type="nucleotide sequence ID" value="NZ_JAUOTP010000002.1"/>
</dbReference>
<evidence type="ECO:0000256" key="1">
    <source>
        <dbReference type="SAM" id="Phobius"/>
    </source>
</evidence>
<keyword evidence="1" id="KW-1133">Transmembrane helix</keyword>
<gene>
    <name evidence="2" type="ORF">Q4F19_04245</name>
</gene>
<reference evidence="2" key="1">
    <citation type="submission" date="2023-07" db="EMBL/GenBank/DDBJ databases">
        <authorList>
            <person name="Kim M."/>
        </authorList>
    </citation>
    <scope>NUCLEOTIDE SEQUENCE</scope>
    <source>
        <strain evidence="2">BIUV-7</strain>
    </source>
</reference>
<evidence type="ECO:0000313" key="2">
    <source>
        <dbReference type="EMBL" id="MDO6413586.1"/>
    </source>
</evidence>
<keyword evidence="1" id="KW-0472">Membrane</keyword>
<dbReference type="InterPro" id="IPR007047">
    <property type="entry name" value="Flp_Fap"/>
</dbReference>
<name>A0ABT8Y5K4_9SPHN</name>
<dbReference type="EMBL" id="JAUOTP010000002">
    <property type="protein sequence ID" value="MDO6413586.1"/>
    <property type="molecule type" value="Genomic_DNA"/>
</dbReference>
<evidence type="ECO:0000313" key="3">
    <source>
        <dbReference type="Proteomes" id="UP001169764"/>
    </source>
</evidence>
<comment type="caution">
    <text evidence="2">The sequence shown here is derived from an EMBL/GenBank/DDBJ whole genome shotgun (WGS) entry which is preliminary data.</text>
</comment>
<proteinExistence type="predicted"/>
<organism evidence="2 3">
    <name type="scientific">Sphingomonas natans</name>
    <dbReference type="NCBI Taxonomy" id="3063330"/>
    <lineage>
        <taxon>Bacteria</taxon>
        <taxon>Pseudomonadati</taxon>
        <taxon>Pseudomonadota</taxon>
        <taxon>Alphaproteobacteria</taxon>
        <taxon>Sphingomonadales</taxon>
        <taxon>Sphingomonadaceae</taxon>
        <taxon>Sphingomonas</taxon>
    </lineage>
</organism>
<keyword evidence="3" id="KW-1185">Reference proteome</keyword>
<feature type="transmembrane region" description="Helical" evidence="1">
    <location>
        <begin position="20"/>
        <end position="41"/>
    </location>
</feature>
<sequence>MRHLLTKLCRDARGATAIEYGLIVSLVVIAIVAGISSVGGATGNLWGNMANKVSAVTPNT</sequence>
<dbReference type="Proteomes" id="UP001169764">
    <property type="component" value="Unassembled WGS sequence"/>
</dbReference>
<protein>
    <submittedName>
        <fullName evidence="2">Flp family type IVb pilin</fullName>
    </submittedName>
</protein>